<keyword evidence="2" id="KW-1185">Reference proteome</keyword>
<dbReference type="EMBL" id="QUQO01000001">
    <property type="protein sequence ID" value="RFB04119.1"/>
    <property type="molecule type" value="Genomic_DNA"/>
</dbReference>
<proteinExistence type="predicted"/>
<gene>
    <name evidence="1" type="ORF">DX908_01790</name>
</gene>
<reference evidence="1 2" key="1">
    <citation type="submission" date="2018-08" db="EMBL/GenBank/DDBJ databases">
        <title>Parvularcula sp. SM1705, isolated from surface water of the South Sea China.</title>
        <authorList>
            <person name="Sun L."/>
        </authorList>
    </citation>
    <scope>NUCLEOTIDE SEQUENCE [LARGE SCALE GENOMIC DNA]</scope>
    <source>
        <strain evidence="1 2">SM1705</strain>
    </source>
</reference>
<dbReference type="Proteomes" id="UP000264589">
    <property type="component" value="Unassembled WGS sequence"/>
</dbReference>
<dbReference type="Pfam" id="PF12097">
    <property type="entry name" value="DUF3573"/>
    <property type="match status" value="1"/>
</dbReference>
<sequence length="439" mass="48729">MKSFVFAISSIIAGMSFAAAEEGRGLRLGPVTVERDRALTEKVLDFQEGLTSDVPYLLKRYEAGELKTNSIYVGGLIRGGLYKEQTNTAGKFPILSRFPFQHDSDTDNTEALIQNAAVTFTGNFGKWITGFAQIEHSEVFYRPDQDNVQLREAYVIFGNLEQSPFYAAVGRKTVDFGQFDTFTPFTHSVNQHYFWTLSDDPVVEVGYIGDTFRVSGTLINGSRQMRVAYSDNDDVFGNFAVKAEKVFTLDRIGARARLSASYLHDTIYNNNFTAHTEEAIIRAGPPNAPAFPPVFFQERNGLMNVAALLNFENIDVEAEYTRSTDKWPATTMSALTGESYDDSPVLQAITLQGRYHFDLMGKGANFSAVLSRGIFGPDDTEFDLADQHSAALEWSVLPFLNLGAEYVYNNGFQPFVGIQEASDTGVESHTFIIGGDARF</sequence>
<dbReference type="InterPro" id="IPR021956">
    <property type="entry name" value="DUF3573"/>
</dbReference>
<name>A0A371RF89_9PROT</name>
<dbReference type="SUPFAM" id="SSF56935">
    <property type="entry name" value="Porins"/>
    <property type="match status" value="1"/>
</dbReference>
<dbReference type="InParanoid" id="A0A371RF89"/>
<dbReference type="AlphaFoldDB" id="A0A371RF89"/>
<dbReference type="OrthoDB" id="228981at2"/>
<comment type="caution">
    <text evidence="1">The sequence shown here is derived from an EMBL/GenBank/DDBJ whole genome shotgun (WGS) entry which is preliminary data.</text>
</comment>
<organism evidence="1 2">
    <name type="scientific">Parvularcula marina</name>
    <dbReference type="NCBI Taxonomy" id="2292771"/>
    <lineage>
        <taxon>Bacteria</taxon>
        <taxon>Pseudomonadati</taxon>
        <taxon>Pseudomonadota</taxon>
        <taxon>Alphaproteobacteria</taxon>
        <taxon>Parvularculales</taxon>
        <taxon>Parvularculaceae</taxon>
        <taxon>Parvularcula</taxon>
    </lineage>
</organism>
<dbReference type="RefSeq" id="WP_116390747.1">
    <property type="nucleotide sequence ID" value="NZ_QUQO01000001.1"/>
</dbReference>
<evidence type="ECO:0000313" key="1">
    <source>
        <dbReference type="EMBL" id="RFB04119.1"/>
    </source>
</evidence>
<accession>A0A371RF89</accession>
<evidence type="ECO:0000313" key="2">
    <source>
        <dbReference type="Proteomes" id="UP000264589"/>
    </source>
</evidence>
<protein>
    <submittedName>
        <fullName evidence="1">DUF3573 domain-containing protein</fullName>
    </submittedName>
</protein>